<keyword evidence="3" id="KW-0949">S-adenosyl-L-methionine</keyword>
<dbReference type="InterPro" id="IPR029063">
    <property type="entry name" value="SAM-dependent_MTases_sf"/>
</dbReference>
<dbReference type="KEGG" id="tzo:THMIRHAT_17930"/>
<dbReference type="Gene3D" id="3.40.50.150">
    <property type="entry name" value="Vaccinia Virus protein VP39"/>
    <property type="match status" value="1"/>
</dbReference>
<reference evidence="6" key="1">
    <citation type="submission" date="2019-11" db="EMBL/GenBank/DDBJ databases">
        <title>Isolation and characterization of two novel species in the genus Thiomicrorhabdus.</title>
        <authorList>
            <person name="Mochizuki J."/>
            <person name="Kojima H."/>
            <person name="Fukui M."/>
        </authorList>
    </citation>
    <scope>NUCLEOTIDE SEQUENCE [LARGE SCALE GENOMIC DNA]</scope>
    <source>
        <strain evidence="6">AkT22</strain>
    </source>
</reference>
<keyword evidence="6" id="KW-1185">Reference proteome</keyword>
<dbReference type="AlphaFoldDB" id="A0A6F8PPT3"/>
<keyword evidence="4" id="KW-1133">Transmembrane helix</keyword>
<sequence length="251" mass="28690">MFKRMPKIVLAMLAQGLALALLALLVLLASHIIAPPYPFWLLVMVQGVLAAFLSCRLGLPCWWRWIQFALPVGLYWGLQLEINPIWALLIFVLIWLIFSNAIKERVPLYLTNNTTREALKKLARKRRKVRFLDLGCGLGGNVVYMAQQPNVARADGVETAPIPYLISKFYTLMRGGDVYAMDLWNTDLSSYDVVYAFLSPEPMPKLWQKVAEEMTPGSVFVSNSFAVPDVEPSEVWELDDKRKTQLYLYFR</sequence>
<evidence type="ECO:0000256" key="1">
    <source>
        <dbReference type="ARBA" id="ARBA00022603"/>
    </source>
</evidence>
<gene>
    <name evidence="5" type="ORF">THMIRHAT_17930</name>
</gene>
<dbReference type="SUPFAM" id="SSF53335">
    <property type="entry name" value="S-adenosyl-L-methionine-dependent methyltransferases"/>
    <property type="match status" value="1"/>
</dbReference>
<dbReference type="PANTHER" id="PTHR13610">
    <property type="entry name" value="METHYLTRANSFERASE DOMAIN-CONTAINING PROTEIN"/>
    <property type="match status" value="1"/>
</dbReference>
<keyword evidence="2" id="KW-0808">Transferase</keyword>
<evidence type="ECO:0000256" key="4">
    <source>
        <dbReference type="SAM" id="Phobius"/>
    </source>
</evidence>
<keyword evidence="4" id="KW-0472">Membrane</keyword>
<feature type="transmembrane region" description="Helical" evidence="4">
    <location>
        <begin position="39"/>
        <end position="55"/>
    </location>
</feature>
<evidence type="ECO:0000256" key="3">
    <source>
        <dbReference type="ARBA" id="ARBA00022691"/>
    </source>
</evidence>
<evidence type="ECO:0008006" key="7">
    <source>
        <dbReference type="Google" id="ProtNLM"/>
    </source>
</evidence>
<evidence type="ECO:0000313" key="5">
    <source>
        <dbReference type="EMBL" id="BBP44047.1"/>
    </source>
</evidence>
<evidence type="ECO:0000313" key="6">
    <source>
        <dbReference type="Proteomes" id="UP000501466"/>
    </source>
</evidence>
<organism evidence="5 6">
    <name type="scientific">Thiosulfativibrio zosterae</name>
    <dbReference type="NCBI Taxonomy" id="2675053"/>
    <lineage>
        <taxon>Bacteria</taxon>
        <taxon>Pseudomonadati</taxon>
        <taxon>Pseudomonadota</taxon>
        <taxon>Gammaproteobacteria</taxon>
        <taxon>Thiotrichales</taxon>
        <taxon>Piscirickettsiaceae</taxon>
        <taxon>Thiosulfativibrio</taxon>
    </lineage>
</organism>
<dbReference type="InterPro" id="IPR026170">
    <property type="entry name" value="FAM173A/B"/>
</dbReference>
<dbReference type="Proteomes" id="UP000501466">
    <property type="component" value="Chromosome"/>
</dbReference>
<dbReference type="RefSeq" id="WP_173291802.1">
    <property type="nucleotide sequence ID" value="NZ_AP021888.1"/>
</dbReference>
<dbReference type="GO" id="GO:0016279">
    <property type="term" value="F:protein-lysine N-methyltransferase activity"/>
    <property type="evidence" value="ECO:0007669"/>
    <property type="project" value="InterPro"/>
</dbReference>
<dbReference type="CDD" id="cd02440">
    <property type="entry name" value="AdoMet_MTases"/>
    <property type="match status" value="1"/>
</dbReference>
<keyword evidence="1" id="KW-0489">Methyltransferase</keyword>
<dbReference type="GO" id="GO:0032259">
    <property type="term" value="P:methylation"/>
    <property type="evidence" value="ECO:0007669"/>
    <property type="project" value="UniProtKB-KW"/>
</dbReference>
<evidence type="ECO:0000256" key="2">
    <source>
        <dbReference type="ARBA" id="ARBA00022679"/>
    </source>
</evidence>
<dbReference type="EMBL" id="AP021888">
    <property type="protein sequence ID" value="BBP44047.1"/>
    <property type="molecule type" value="Genomic_DNA"/>
</dbReference>
<proteinExistence type="predicted"/>
<feature type="transmembrane region" description="Helical" evidence="4">
    <location>
        <begin position="84"/>
        <end position="102"/>
    </location>
</feature>
<accession>A0A6F8PPT3</accession>
<protein>
    <recommendedName>
        <fullName evidence="7">Methyltransferase type 12</fullName>
    </recommendedName>
</protein>
<keyword evidence="4" id="KW-0812">Transmembrane</keyword>
<dbReference type="PANTHER" id="PTHR13610:SF9">
    <property type="entry name" value="FI06469P"/>
    <property type="match status" value="1"/>
</dbReference>
<name>A0A6F8PPT3_9GAMM</name>